<dbReference type="InterPro" id="IPR000566">
    <property type="entry name" value="Lipocln_cytosolic_FA-bd_dom"/>
</dbReference>
<evidence type="ECO:0000256" key="3">
    <source>
        <dbReference type="PIRNR" id="PIRNR036893"/>
    </source>
</evidence>
<dbReference type="PIRSF" id="PIRSF036893">
    <property type="entry name" value="Lipocalin_ApoD"/>
    <property type="match status" value="1"/>
</dbReference>
<keyword evidence="3" id="KW-0732">Signal</keyword>
<dbReference type="GO" id="GO:0005737">
    <property type="term" value="C:cytoplasm"/>
    <property type="evidence" value="ECO:0007669"/>
    <property type="project" value="TreeGrafter"/>
</dbReference>
<comment type="similarity">
    <text evidence="1 3">Belongs to the calycin superfamily. Lipocalin family.</text>
</comment>
<evidence type="ECO:0000313" key="5">
    <source>
        <dbReference type="EMBL" id="AYU71112.1"/>
    </source>
</evidence>
<dbReference type="SMR" id="A0A509GJF4"/>
<accession>A0A509GJF4</accession>
<dbReference type="AlphaFoldDB" id="A0A509GJF4"/>
<dbReference type="PRINTS" id="PR01273">
    <property type="entry name" value="INVTBRTCOLOR"/>
</dbReference>
<dbReference type="EMBL" id="MH021886">
    <property type="protein sequence ID" value="AYU71112.1"/>
    <property type="molecule type" value="mRNA"/>
</dbReference>
<evidence type="ECO:0000256" key="2">
    <source>
        <dbReference type="ARBA" id="ARBA00023157"/>
    </source>
</evidence>
<feature type="domain" description="Lipocalin/cytosolic fatty-acid binding" evidence="4">
    <location>
        <begin position="53"/>
        <end position="190"/>
    </location>
</feature>
<dbReference type="InterPro" id="IPR003057">
    <property type="entry name" value="Invtbrt_color"/>
</dbReference>
<dbReference type="OrthoDB" id="565904at2759"/>
<organism evidence="5">
    <name type="scientific">Eriocheir sinensis</name>
    <name type="common">Chinese mitten crab</name>
    <dbReference type="NCBI Taxonomy" id="95602"/>
    <lineage>
        <taxon>Eukaryota</taxon>
        <taxon>Metazoa</taxon>
        <taxon>Ecdysozoa</taxon>
        <taxon>Arthropoda</taxon>
        <taxon>Crustacea</taxon>
        <taxon>Multicrustacea</taxon>
        <taxon>Malacostraca</taxon>
        <taxon>Eumalacostraca</taxon>
        <taxon>Eucarida</taxon>
        <taxon>Decapoda</taxon>
        <taxon>Pleocyemata</taxon>
        <taxon>Brachyura</taxon>
        <taxon>Eubrachyura</taxon>
        <taxon>Grapsoidea</taxon>
        <taxon>Varunidae</taxon>
        <taxon>Eriocheir</taxon>
    </lineage>
</organism>
<proteinExistence type="evidence at transcript level"/>
<reference evidence="5" key="1">
    <citation type="submission" date="2018-03" db="EMBL/GenBank/DDBJ databases">
        <title>Chinese mitten crab Eriocheir sinensis Crustacyanin.</title>
        <authorList>
            <person name="Li Q."/>
            <person name="Wu X."/>
            <person name="Cheng Y."/>
        </authorList>
    </citation>
    <scope>NUCLEOTIDE SEQUENCE</scope>
</reference>
<dbReference type="PANTHER" id="PTHR10612:SF34">
    <property type="entry name" value="APOLIPOPROTEIN D"/>
    <property type="match status" value="1"/>
</dbReference>
<dbReference type="Pfam" id="PF00061">
    <property type="entry name" value="Lipocalin"/>
    <property type="match status" value="1"/>
</dbReference>
<evidence type="ECO:0000259" key="4">
    <source>
        <dbReference type="Pfam" id="PF00061"/>
    </source>
</evidence>
<sequence length="197" mass="21353">MKMLRVSAAVVVLVCWTGSGGGISLVDASTLLEVGACPNVSSVPNLDLAKLEGQWYQILQIPTDDNSIARCTRSTYTYADGYLEVVTEGRDAVGGAVARTGVLARLPDSPTGALQLDMDGMPPLSVWVLDTDYSGVACLYSCTEFPGLRAEWAWAVTRSPRPRVKLVHRCRAKLRRHHVDTAELERVPHSAQCLKGN</sequence>
<feature type="chain" id="PRO_5021523862" evidence="3">
    <location>
        <begin position="23"/>
        <end position="197"/>
    </location>
</feature>
<protein>
    <submittedName>
        <fullName evidence="5">Crustacyanin</fullName>
    </submittedName>
</protein>
<dbReference type="SUPFAM" id="SSF50814">
    <property type="entry name" value="Lipocalins"/>
    <property type="match status" value="1"/>
</dbReference>
<dbReference type="GO" id="GO:0006629">
    <property type="term" value="P:lipid metabolic process"/>
    <property type="evidence" value="ECO:0007669"/>
    <property type="project" value="TreeGrafter"/>
</dbReference>
<keyword evidence="2" id="KW-1015">Disulfide bond</keyword>
<dbReference type="GO" id="GO:0000302">
    <property type="term" value="P:response to reactive oxygen species"/>
    <property type="evidence" value="ECO:0007669"/>
    <property type="project" value="TreeGrafter"/>
</dbReference>
<dbReference type="GO" id="GO:0031409">
    <property type="term" value="F:pigment binding"/>
    <property type="evidence" value="ECO:0007669"/>
    <property type="project" value="InterPro"/>
</dbReference>
<feature type="signal peptide" evidence="3">
    <location>
        <begin position="1"/>
        <end position="22"/>
    </location>
</feature>
<dbReference type="InterPro" id="IPR012674">
    <property type="entry name" value="Calycin"/>
</dbReference>
<dbReference type="PANTHER" id="PTHR10612">
    <property type="entry name" value="APOLIPOPROTEIN D"/>
    <property type="match status" value="1"/>
</dbReference>
<name>A0A509GJF4_ERISI</name>
<evidence type="ECO:0000256" key="1">
    <source>
        <dbReference type="ARBA" id="ARBA00006889"/>
    </source>
</evidence>
<dbReference type="InterPro" id="IPR022271">
    <property type="entry name" value="Lipocalin_ApoD"/>
</dbReference>
<dbReference type="Gene3D" id="2.40.128.20">
    <property type="match status" value="1"/>
</dbReference>